<dbReference type="InterPro" id="IPR003594">
    <property type="entry name" value="HATPase_dom"/>
</dbReference>
<dbReference type="GO" id="GO:0005524">
    <property type="term" value="F:ATP binding"/>
    <property type="evidence" value="ECO:0007669"/>
    <property type="project" value="UniProtKB-KW"/>
</dbReference>
<evidence type="ECO:0000313" key="3">
    <source>
        <dbReference type="EMBL" id="TYT75361.1"/>
    </source>
</evidence>
<proteinExistence type="predicted"/>
<dbReference type="GO" id="GO:0004674">
    <property type="term" value="F:protein serine/threonine kinase activity"/>
    <property type="evidence" value="ECO:0007669"/>
    <property type="project" value="UniProtKB-KW"/>
</dbReference>
<dbReference type="PANTHER" id="PTHR35526:SF6">
    <property type="entry name" value="SLR1861 PROTEIN"/>
    <property type="match status" value="1"/>
</dbReference>
<organism evidence="3 4">
    <name type="scientific">Desulfobotulus mexicanus</name>
    <dbReference type="NCBI Taxonomy" id="2586642"/>
    <lineage>
        <taxon>Bacteria</taxon>
        <taxon>Pseudomonadati</taxon>
        <taxon>Thermodesulfobacteriota</taxon>
        <taxon>Desulfobacteria</taxon>
        <taxon>Desulfobacterales</taxon>
        <taxon>Desulfobacteraceae</taxon>
        <taxon>Desulfobotulus</taxon>
    </lineage>
</organism>
<evidence type="ECO:0000313" key="4">
    <source>
        <dbReference type="Proteomes" id="UP000321899"/>
    </source>
</evidence>
<dbReference type="SUPFAM" id="SSF55874">
    <property type="entry name" value="ATPase domain of HSP90 chaperone/DNA topoisomerase II/histidine kinase"/>
    <property type="match status" value="1"/>
</dbReference>
<dbReference type="RefSeq" id="WP_139446780.1">
    <property type="nucleotide sequence ID" value="NZ_VDMB01000004.1"/>
</dbReference>
<dbReference type="OrthoDB" id="9792240at2"/>
<dbReference type="Pfam" id="PF13581">
    <property type="entry name" value="HATPase_c_2"/>
    <property type="match status" value="1"/>
</dbReference>
<dbReference type="InterPro" id="IPR036890">
    <property type="entry name" value="HATPase_C_sf"/>
</dbReference>
<keyword evidence="4" id="KW-1185">Reference proteome</keyword>
<comment type="caution">
    <text evidence="3">The sequence shown here is derived from an EMBL/GenBank/DDBJ whole genome shotgun (WGS) entry which is preliminary data.</text>
</comment>
<keyword evidence="3" id="KW-0547">Nucleotide-binding</keyword>
<keyword evidence="1" id="KW-0418">Kinase</keyword>
<dbReference type="AlphaFoldDB" id="A0A5Q4VH95"/>
<evidence type="ECO:0000259" key="2">
    <source>
        <dbReference type="Pfam" id="PF13581"/>
    </source>
</evidence>
<reference evidence="3 4" key="1">
    <citation type="submission" date="2019-06" db="EMBL/GenBank/DDBJ databases">
        <title>Desulfobotulus mexicanus sp. nov., a novel sulfate-reducing bacterium isolated from the sediment of an alkaline crater lake in Mexico.</title>
        <authorList>
            <person name="Hirschler-Rea A."/>
        </authorList>
    </citation>
    <scope>NUCLEOTIDE SEQUENCE [LARGE SCALE GENOMIC DNA]</scope>
    <source>
        <strain evidence="3 4">PAR22N</strain>
    </source>
</reference>
<accession>A0A5Q4VH95</accession>
<keyword evidence="1" id="KW-0723">Serine/threonine-protein kinase</keyword>
<keyword evidence="1" id="KW-0808">Transferase</keyword>
<sequence length="134" mass="15090">MKKIRVEAVLDKLETVLVFTGEEAEAAGLDPGKCIKLALVLEEAFVNICSYAYPEGSGITEIFCYTDESFFMVEIHDEGEAFNILSLPDPDTSLGIDEREIGGLGIHFIRKFTDKVTYRREENRNILSMHFGIH</sequence>
<dbReference type="EMBL" id="VDMB01000004">
    <property type="protein sequence ID" value="TYT75361.1"/>
    <property type="molecule type" value="Genomic_DNA"/>
</dbReference>
<dbReference type="Proteomes" id="UP000321899">
    <property type="component" value="Unassembled WGS sequence"/>
</dbReference>
<feature type="domain" description="Histidine kinase/HSP90-like ATPase" evidence="2">
    <location>
        <begin position="7"/>
        <end position="130"/>
    </location>
</feature>
<evidence type="ECO:0000256" key="1">
    <source>
        <dbReference type="ARBA" id="ARBA00022527"/>
    </source>
</evidence>
<dbReference type="CDD" id="cd16936">
    <property type="entry name" value="HATPase_RsbW-like"/>
    <property type="match status" value="1"/>
</dbReference>
<dbReference type="Gene3D" id="3.30.565.10">
    <property type="entry name" value="Histidine kinase-like ATPase, C-terminal domain"/>
    <property type="match status" value="1"/>
</dbReference>
<keyword evidence="3" id="KW-0067">ATP-binding</keyword>
<dbReference type="InterPro" id="IPR050267">
    <property type="entry name" value="Anti-sigma-factor_SerPK"/>
</dbReference>
<name>A0A5Q4VH95_9BACT</name>
<protein>
    <submittedName>
        <fullName evidence="3">ATP-binding protein</fullName>
    </submittedName>
</protein>
<gene>
    <name evidence="3" type="ORF">FIM25_04560</name>
</gene>
<dbReference type="PANTHER" id="PTHR35526">
    <property type="entry name" value="ANTI-SIGMA-F FACTOR RSBW-RELATED"/>
    <property type="match status" value="1"/>
</dbReference>